<dbReference type="GeneID" id="6085823"/>
<evidence type="ECO:0000256" key="1">
    <source>
        <dbReference type="SAM" id="MobiDB-lite"/>
    </source>
</evidence>
<sequence>MPSSLPSRKAPHAMLGPCRPPAHKRKLQSESLRVGIMAICPLPHFDACAVFPRSTMTRTTRPLASLHLSHASVAPAYSAVRSFSSAKARSALRSSPDALFVVTYMVYVPSDANLCPYHKNSLSLGSAFTQRRFSVGEKHQTHWRVFLSSRVDTDLYGRWGAWLLHIGLLGRMDGERSISLASVLPIRFEYKNALKCQRWQSQDVRLCYLQSKFPHSSSEHGYVPRRVPLWSTAVYMGLDSSFWVLFEFFNRQLIPHNRYCAGLASGLCGSLTLDVSNRHLHA</sequence>
<dbReference type="EMBL" id="DS547170">
    <property type="protein sequence ID" value="EDQ99202.1"/>
    <property type="molecule type" value="Genomic_DNA"/>
</dbReference>
<keyword evidence="3" id="KW-1185">Reference proteome</keyword>
<dbReference type="InParanoid" id="B0E1U9"/>
<dbReference type="Proteomes" id="UP000001194">
    <property type="component" value="Unassembled WGS sequence"/>
</dbReference>
<proteinExistence type="predicted"/>
<dbReference type="AlphaFoldDB" id="B0E1U9"/>
<evidence type="ECO:0000313" key="2">
    <source>
        <dbReference type="EMBL" id="EDQ99202.1"/>
    </source>
</evidence>
<gene>
    <name evidence="2" type="ORF">LACBIDRAFT_335263</name>
</gene>
<reference evidence="2 3" key="1">
    <citation type="journal article" date="2008" name="Nature">
        <title>The genome of Laccaria bicolor provides insights into mycorrhizal symbiosis.</title>
        <authorList>
            <person name="Martin F."/>
            <person name="Aerts A."/>
            <person name="Ahren D."/>
            <person name="Brun A."/>
            <person name="Danchin E.G.J."/>
            <person name="Duchaussoy F."/>
            <person name="Gibon J."/>
            <person name="Kohler A."/>
            <person name="Lindquist E."/>
            <person name="Pereda V."/>
            <person name="Salamov A."/>
            <person name="Shapiro H.J."/>
            <person name="Wuyts J."/>
            <person name="Blaudez D."/>
            <person name="Buee M."/>
            <person name="Brokstein P."/>
            <person name="Canbaeck B."/>
            <person name="Cohen D."/>
            <person name="Courty P.E."/>
            <person name="Coutinho P.M."/>
            <person name="Delaruelle C."/>
            <person name="Detter J.C."/>
            <person name="Deveau A."/>
            <person name="DiFazio S."/>
            <person name="Duplessis S."/>
            <person name="Fraissinet-Tachet L."/>
            <person name="Lucic E."/>
            <person name="Frey-Klett P."/>
            <person name="Fourrey C."/>
            <person name="Feussner I."/>
            <person name="Gay G."/>
            <person name="Grimwood J."/>
            <person name="Hoegger P.J."/>
            <person name="Jain P."/>
            <person name="Kilaru S."/>
            <person name="Labbe J."/>
            <person name="Lin Y.C."/>
            <person name="Legue V."/>
            <person name="Le Tacon F."/>
            <person name="Marmeisse R."/>
            <person name="Melayah D."/>
            <person name="Montanini B."/>
            <person name="Muratet M."/>
            <person name="Nehls U."/>
            <person name="Niculita-Hirzel H."/>
            <person name="Oudot-Le Secq M.P."/>
            <person name="Peter M."/>
            <person name="Quesneville H."/>
            <person name="Rajashekar B."/>
            <person name="Reich M."/>
            <person name="Rouhier N."/>
            <person name="Schmutz J."/>
            <person name="Yin T."/>
            <person name="Chalot M."/>
            <person name="Henrissat B."/>
            <person name="Kuees U."/>
            <person name="Lucas S."/>
            <person name="Van de Peer Y."/>
            <person name="Podila G.K."/>
            <person name="Polle A."/>
            <person name="Pukkila P.J."/>
            <person name="Richardson P.M."/>
            <person name="Rouze P."/>
            <person name="Sanders I.R."/>
            <person name="Stajich J.E."/>
            <person name="Tunlid A."/>
            <person name="Tuskan G."/>
            <person name="Grigoriev I.V."/>
        </authorList>
    </citation>
    <scope>NUCLEOTIDE SEQUENCE [LARGE SCALE GENOMIC DNA]</scope>
    <source>
        <strain evidence="3">S238N-H82 / ATCC MYA-4686</strain>
    </source>
</reference>
<dbReference type="RefSeq" id="XP_001890169.1">
    <property type="nucleotide sequence ID" value="XM_001890134.1"/>
</dbReference>
<feature type="region of interest" description="Disordered" evidence="1">
    <location>
        <begin position="1"/>
        <end position="22"/>
    </location>
</feature>
<accession>B0E1U9</accession>
<dbReference type="OrthoDB" id="3116613at2759"/>
<dbReference type="KEGG" id="lbc:LACBIDRAFT_335263"/>
<protein>
    <submittedName>
        <fullName evidence="2">Predicted protein</fullName>
    </submittedName>
</protein>
<dbReference type="HOGENOM" id="CLU_987185_0_0_1"/>
<name>B0E1U9_LACBS</name>
<evidence type="ECO:0000313" key="3">
    <source>
        <dbReference type="Proteomes" id="UP000001194"/>
    </source>
</evidence>
<organism evidence="3">
    <name type="scientific">Laccaria bicolor (strain S238N-H82 / ATCC MYA-4686)</name>
    <name type="common">Bicoloured deceiver</name>
    <name type="synonym">Laccaria laccata var. bicolor</name>
    <dbReference type="NCBI Taxonomy" id="486041"/>
    <lineage>
        <taxon>Eukaryota</taxon>
        <taxon>Fungi</taxon>
        <taxon>Dikarya</taxon>
        <taxon>Basidiomycota</taxon>
        <taxon>Agaricomycotina</taxon>
        <taxon>Agaricomycetes</taxon>
        <taxon>Agaricomycetidae</taxon>
        <taxon>Agaricales</taxon>
        <taxon>Agaricineae</taxon>
        <taxon>Hydnangiaceae</taxon>
        <taxon>Laccaria</taxon>
    </lineage>
</organism>